<feature type="domain" description="Myo-inositol-1-phosphate synthase GAPDH-like" evidence="1">
    <location>
        <begin position="103"/>
        <end position="197"/>
    </location>
</feature>
<dbReference type="PANTHER" id="PTHR43125:SF1">
    <property type="entry name" value="INOSITOL-3-PHOSPHATE SYNTHASE"/>
    <property type="match status" value="1"/>
</dbReference>
<dbReference type="PANTHER" id="PTHR43125">
    <property type="entry name" value="INOSITOL-3-PHOSPHATE SYNTHASE"/>
    <property type="match status" value="1"/>
</dbReference>
<dbReference type="Gene3D" id="3.40.50.720">
    <property type="entry name" value="NAD(P)-binding Rossmann-like Domain"/>
    <property type="match status" value="1"/>
</dbReference>
<evidence type="ECO:0000259" key="1">
    <source>
        <dbReference type="Pfam" id="PF01658"/>
    </source>
</evidence>
<dbReference type="GO" id="GO:0004512">
    <property type="term" value="F:inositol-3-phosphate synthase activity"/>
    <property type="evidence" value="ECO:0007669"/>
    <property type="project" value="TreeGrafter"/>
</dbReference>
<organism evidence="2">
    <name type="scientific">marine sediment metagenome</name>
    <dbReference type="NCBI Taxonomy" id="412755"/>
    <lineage>
        <taxon>unclassified sequences</taxon>
        <taxon>metagenomes</taxon>
        <taxon>ecological metagenomes</taxon>
    </lineage>
</organism>
<dbReference type="GO" id="GO:0006021">
    <property type="term" value="P:inositol biosynthetic process"/>
    <property type="evidence" value="ECO:0007669"/>
    <property type="project" value="TreeGrafter"/>
</dbReference>
<sequence>MIVNKGPVKDGLSDHLKKVITIAEGEEVNVVEKLKETKADILVCAIPTGAEEAVITYAQAALEAEVAFINCTPTTIACEPSWARKFKKANVCLIGDDLQSQAGGTVLHKGFLDVLKEQGVTIKDTYQLDVAGGLETLNTLDDDRKQYKREVKERTLKQSFKNDINLASGTSDYLEFLGNRRIGHFWIRGEGFMGMPVK</sequence>
<gene>
    <name evidence="2" type="ORF">S03H2_01521</name>
</gene>
<evidence type="ECO:0000313" key="2">
    <source>
        <dbReference type="EMBL" id="GAH20831.1"/>
    </source>
</evidence>
<dbReference type="AlphaFoldDB" id="X1DIW4"/>
<dbReference type="EMBL" id="BARU01000452">
    <property type="protein sequence ID" value="GAH20831.1"/>
    <property type="molecule type" value="Genomic_DNA"/>
</dbReference>
<protein>
    <recommendedName>
        <fullName evidence="1">Myo-inositol-1-phosphate synthase GAPDH-like domain-containing protein</fullName>
    </recommendedName>
</protein>
<proteinExistence type="predicted"/>
<reference evidence="2" key="1">
    <citation type="journal article" date="2014" name="Front. Microbiol.">
        <title>High frequency of phylogenetically diverse reductive dehalogenase-homologous genes in deep subseafloor sedimentary metagenomes.</title>
        <authorList>
            <person name="Kawai M."/>
            <person name="Futagami T."/>
            <person name="Toyoda A."/>
            <person name="Takaki Y."/>
            <person name="Nishi S."/>
            <person name="Hori S."/>
            <person name="Arai W."/>
            <person name="Tsubouchi T."/>
            <person name="Morono Y."/>
            <person name="Uchiyama I."/>
            <person name="Ito T."/>
            <person name="Fujiyama A."/>
            <person name="Inagaki F."/>
            <person name="Takami H."/>
        </authorList>
    </citation>
    <scope>NUCLEOTIDE SEQUENCE</scope>
    <source>
        <strain evidence="2">Expedition CK06-06</strain>
    </source>
</reference>
<comment type="caution">
    <text evidence="2">The sequence shown here is derived from an EMBL/GenBank/DDBJ whole genome shotgun (WGS) entry which is preliminary data.</text>
</comment>
<accession>X1DIW4</accession>
<dbReference type="Pfam" id="PF01658">
    <property type="entry name" value="Inos-1-P_synth"/>
    <property type="match status" value="1"/>
</dbReference>
<dbReference type="InterPro" id="IPR036291">
    <property type="entry name" value="NAD(P)-bd_dom_sf"/>
</dbReference>
<dbReference type="InterPro" id="IPR052199">
    <property type="entry name" value="MIPS"/>
</dbReference>
<dbReference type="InterPro" id="IPR013021">
    <property type="entry name" value="Myo-inos-1-P_Synthase_GAPDH"/>
</dbReference>
<name>X1DIW4_9ZZZZ</name>
<dbReference type="SUPFAM" id="SSF55347">
    <property type="entry name" value="Glyceraldehyde-3-phosphate dehydrogenase-like, C-terminal domain"/>
    <property type="match status" value="1"/>
</dbReference>
<dbReference type="SUPFAM" id="SSF51735">
    <property type="entry name" value="NAD(P)-binding Rossmann-fold domains"/>
    <property type="match status" value="1"/>
</dbReference>